<feature type="binding site" evidence="12">
    <location>
        <position position="543"/>
    </location>
    <ligand>
        <name>Mg(2+)</name>
        <dbReference type="ChEBI" id="CHEBI:18420"/>
        <label>1</label>
    </ligand>
</feature>
<feature type="compositionally biased region" description="Basic and acidic residues" evidence="13">
    <location>
        <begin position="139"/>
        <end position="171"/>
    </location>
</feature>
<comment type="cofactor">
    <cofactor evidence="1 12">
        <name>Mg(2+)</name>
        <dbReference type="ChEBI" id="CHEBI:18420"/>
    </cofactor>
</comment>
<feature type="binding site" evidence="12">
    <location>
        <position position="539"/>
    </location>
    <ligand>
        <name>Mg(2+)</name>
        <dbReference type="ChEBI" id="CHEBI:18420"/>
        <label>1</label>
    </ligand>
</feature>
<evidence type="ECO:0000256" key="2">
    <source>
        <dbReference type="ARBA" id="ARBA00022722"/>
    </source>
</evidence>
<dbReference type="InterPro" id="IPR041383">
    <property type="entry name" value="RuvC_III"/>
</dbReference>
<feature type="binding site" evidence="12">
    <location>
        <position position="764"/>
    </location>
    <ligand>
        <name>Mg(2+)</name>
        <dbReference type="ChEBI" id="CHEBI:18420"/>
        <label>2</label>
    </ligand>
</feature>
<feature type="binding site" evidence="12">
    <location>
        <position position="7"/>
    </location>
    <ligand>
        <name>Mg(2+)</name>
        <dbReference type="ChEBI" id="CHEBI:18420"/>
        <label>2</label>
    </ligand>
</feature>
<evidence type="ECO:0000256" key="13">
    <source>
        <dbReference type="SAM" id="MobiDB-lite"/>
    </source>
</evidence>
<evidence type="ECO:0000259" key="14">
    <source>
        <dbReference type="PROSITE" id="PS51749"/>
    </source>
</evidence>
<dbReference type="InterPro" id="IPR054369">
    <property type="entry name" value="Cas9_WED"/>
</dbReference>
<evidence type="ECO:0000256" key="10">
    <source>
        <dbReference type="ARBA" id="ARBA00023211"/>
    </source>
</evidence>
<dbReference type="Pfam" id="PF18541">
    <property type="entry name" value="RuvC_III"/>
    <property type="match status" value="1"/>
</dbReference>
<evidence type="ECO:0000256" key="8">
    <source>
        <dbReference type="ARBA" id="ARBA00023118"/>
    </source>
</evidence>
<dbReference type="InterPro" id="IPR033114">
    <property type="entry name" value="HNH_CAS9"/>
</dbReference>
<keyword evidence="9 12" id="KW-0238">DNA-binding</keyword>
<proteinExistence type="inferred from homology"/>
<gene>
    <name evidence="12 15" type="primary">cas9</name>
    <name evidence="15" type="ORF">LS72_002735</name>
</gene>
<evidence type="ECO:0000256" key="3">
    <source>
        <dbReference type="ARBA" id="ARBA00022723"/>
    </source>
</evidence>
<dbReference type="HAMAP" id="MF_01480">
    <property type="entry name" value="Cas9"/>
    <property type="match status" value="1"/>
</dbReference>
<dbReference type="GO" id="GO:0043571">
    <property type="term" value="P:maintenance of CRISPR repeat elements"/>
    <property type="evidence" value="ECO:0007669"/>
    <property type="project" value="UniProtKB-UniRule"/>
</dbReference>
<dbReference type="EC" id="3.1.-.-" evidence="12"/>
<evidence type="ECO:0000256" key="4">
    <source>
        <dbReference type="ARBA" id="ARBA00022759"/>
    </source>
</evidence>
<keyword evidence="7 12" id="KW-0694">RNA-binding</keyword>
<feature type="binding site" evidence="12">
    <location>
        <position position="543"/>
    </location>
    <ligand>
        <name>Mg(2+)</name>
        <dbReference type="ChEBI" id="CHEBI:18420"/>
        <label>2</label>
    </ligand>
</feature>
<dbReference type="Pfam" id="PF22129">
    <property type="entry name" value="CjCas9_WED-like"/>
    <property type="match status" value="1"/>
</dbReference>
<dbReference type="GO" id="GO:0004519">
    <property type="term" value="F:endonuclease activity"/>
    <property type="evidence" value="ECO:0007669"/>
    <property type="project" value="UniProtKB-UniRule"/>
</dbReference>
<keyword evidence="2 12" id="KW-0540">Nuclease</keyword>
<organism evidence="15 16">
    <name type="scientific">Helicobacter apodemus</name>
    <dbReference type="NCBI Taxonomy" id="135569"/>
    <lineage>
        <taxon>Bacteria</taxon>
        <taxon>Pseudomonadati</taxon>
        <taxon>Campylobacterota</taxon>
        <taxon>Epsilonproteobacteria</taxon>
        <taxon>Campylobacterales</taxon>
        <taxon>Helicobacteraceae</taxon>
        <taxon>Helicobacter</taxon>
    </lineage>
</organism>
<dbReference type="Gene3D" id="3.30.420.10">
    <property type="entry name" value="Ribonuclease H-like superfamily/Ribonuclease H"/>
    <property type="match status" value="3"/>
</dbReference>
<dbReference type="PROSITE" id="PS51749">
    <property type="entry name" value="HNH_CAS9"/>
    <property type="match status" value="1"/>
</dbReference>
<dbReference type="RefSeq" id="WP_034553796.1">
    <property type="nucleotide sequence ID" value="NZ_JRPC02000005.1"/>
</dbReference>
<dbReference type="GO" id="GO:0003677">
    <property type="term" value="F:DNA binding"/>
    <property type="evidence" value="ECO:0007669"/>
    <property type="project" value="UniProtKB-UniRule"/>
</dbReference>
<evidence type="ECO:0000256" key="12">
    <source>
        <dbReference type="HAMAP-Rule" id="MF_01480"/>
    </source>
</evidence>
<sequence length="1110" mass="129138">MRILGFDIGITSIGWAYVEGEELKDCGVRIFTKAENPQNGDSLAAPRREARGVRRRLARRKVRLNVIKRLLCKEFGLNLSDYFANDGELPKAYETTKDTKSPYELRSLALEQKLEPKELARVILHIAKHRGYGNKHAKRDLEAEEKAKKAAEKAPQEKESTTTNGDSKKEQEKVLKALYQNETLLKKYQTNYQTNNKTNDETNNKTIFLVGKYLYKEFQDKGQRIRNTTNNYQHTMRQEWLKDELEFIFKKQKDFGATFSENFESQILETAFYQRDLKSFEDKVGKCVFYENENRAPKDSLSAMEFVALTRIINTLKNLEKKSKNLGIGETYGKDKIQEILKIVLDKGEMSYKELRKILKLNESILFAKDSKLDYTKGMQEAEKAKFIELKNLKAFKKAMGGDFSKFPREELDKIATDIVLIKSKENLAKKLQNYSALSKEQVEALSNLNFAKHIDLSLKALDKILPFMREGLSYDEVVKKVGLQEHRKYKQKGEFLIPLKEYEPYLANPVVARALSEYRKVLNALLRKYGNVHKIHLEFTREAGKNYDERKKIEKEQREHFEANQKAIKQREILGLPINGANILKMKLWIEQGECCVYSGEKITSKHFFDSNALQVDHIYPYSRSFDDSYMNKVLVFAKENQNKLNKTPFEAFGSDKEKWDRILSLSAKLPKQKQRRISNKDFKDKELGFIARNINDTGYIARLASQWTNNCLKFEDLRENEVTIAGEKGSKNHLEVISGQLTSMLRHYWGLGDKDRNNHLHHAVDAVIIAYTNAKTIKAFADFKKNQEQNRAKFYAKQISEQEYKRQRNPFEPCANFRQRVEEKINKIFVSKPPRKRARGALHKETFGSICLDGNNNWVARFKIKSKKEQEDITKEKATKAKYKDEFKGEENIRKALKLGKIRRINNTQKDIAIGDKIVKNETMVRVDIFKDKKGKFYAVPIYTMDFALGILPNKAVATGEDEDGVIKDWIEMDKTKYEFCFSLFKDDLIKVRKKKMKEAELCYFVGFDTDGSRIIVAKHNNDYQTMTENECKLFTLKEKKKKQKTLNDEEDNQERIETEYKIIGGRTGIQNLETFEKHQVSPLGEVQKAEFEDRQEIKLKSSPKGKD</sequence>
<feature type="active site" description="Proton acceptor for HNH nuclease domain" evidence="12">
    <location>
        <position position="619"/>
    </location>
</feature>
<dbReference type="GO" id="GO:0003723">
    <property type="term" value="F:RNA binding"/>
    <property type="evidence" value="ECO:0007669"/>
    <property type="project" value="UniProtKB-UniRule"/>
</dbReference>
<keyword evidence="6 12" id="KW-0460">Magnesium</keyword>
<dbReference type="InterPro" id="IPR054373">
    <property type="entry name" value="Cas9_PI_C_campylobact"/>
</dbReference>
<dbReference type="Proteomes" id="UP000029920">
    <property type="component" value="Unassembled WGS sequence"/>
</dbReference>
<dbReference type="Pfam" id="PF22131">
    <property type="entry name" value="CjCas9_PI_CTD"/>
    <property type="match status" value="1"/>
</dbReference>
<reference evidence="15 16" key="1">
    <citation type="journal article" date="2014" name="Genome Announc.">
        <title>Draft genome sequences of eight enterohepatic helicobacter species isolated from both laboratory and wild rodents.</title>
        <authorList>
            <person name="Sheh A."/>
            <person name="Shen Z."/>
            <person name="Fox J.G."/>
        </authorList>
    </citation>
    <scope>NUCLEOTIDE SEQUENCE [LARGE SCALE GENOMIC DNA]</scope>
    <source>
        <strain evidence="15 16">MIT-03-7007</strain>
    </source>
</reference>
<evidence type="ECO:0000256" key="1">
    <source>
        <dbReference type="ARBA" id="ARBA00001946"/>
    </source>
</evidence>
<keyword evidence="8 12" id="KW-0051">Antiviral defense</keyword>
<feature type="active site" description="For RuvC-like nuclease domain" evidence="12">
    <location>
        <position position="7"/>
    </location>
</feature>
<evidence type="ECO:0000256" key="6">
    <source>
        <dbReference type="ARBA" id="ARBA00022842"/>
    </source>
</evidence>
<dbReference type="AlphaFoldDB" id="A0A4U8UHM3"/>
<dbReference type="InterPro" id="IPR003615">
    <property type="entry name" value="HNH_nuc"/>
</dbReference>
<comment type="caution">
    <text evidence="15">The sequence shown here is derived from an EMBL/GenBank/DDBJ whole genome shotgun (WGS) entry which is preliminary data.</text>
</comment>
<keyword evidence="4 12" id="KW-0255">Endonuclease</keyword>
<keyword evidence="3 12" id="KW-0479">Metal-binding</keyword>
<evidence type="ECO:0000256" key="11">
    <source>
        <dbReference type="ARBA" id="ARBA00046380"/>
    </source>
</evidence>
<dbReference type="Pfam" id="PF13395">
    <property type="entry name" value="HNH_4"/>
    <property type="match status" value="1"/>
</dbReference>
<dbReference type="GO" id="GO:0051607">
    <property type="term" value="P:defense response to virus"/>
    <property type="evidence" value="ECO:0007669"/>
    <property type="project" value="UniProtKB-UniRule"/>
</dbReference>
<keyword evidence="16" id="KW-1185">Reference proteome</keyword>
<evidence type="ECO:0000256" key="7">
    <source>
        <dbReference type="ARBA" id="ARBA00022884"/>
    </source>
</evidence>
<evidence type="ECO:0000313" key="16">
    <source>
        <dbReference type="Proteomes" id="UP000029920"/>
    </source>
</evidence>
<evidence type="ECO:0000313" key="15">
    <source>
        <dbReference type="EMBL" id="TLE16556.1"/>
    </source>
</evidence>
<dbReference type="InterPro" id="IPR036397">
    <property type="entry name" value="RNaseH_sf"/>
</dbReference>
<keyword evidence="5 12" id="KW-0378">Hydrolase</keyword>
<comment type="function">
    <text evidence="12">CRISPR (clustered regularly interspaced short palindromic repeat) is an adaptive immune system that provides protection against mobile genetic elements (viruses, transposable elements and conjugative plasmids). CRISPR clusters contain spacers, sequences complementary to antecedent mobile elements, and target invading nucleic acids. CRISPR clusters are transcribed and processed into CRISPR RNA (crRNA). In type II CRISPR systems correct processing of pre-crRNA requires a trans-encoded small RNA (tracrRNA), endogenous ribonuclease 3 (rnc) and this protein. The tracrRNA serves as a guide for ribonuclease 3-aided processing of pre-crRNA. Subsequently Cas9/crRNA/tracrRNA endonucleolytically cleaves linear or circular dsDNA target complementary to the spacer; Cas9 is inactive in the absence of the 2 guide RNAs (gRNA). Cas9 recognizes the protospacer adjacent motif (PAM) in the CRISPR repeat sequences to help distinguish self versus nonself, as targets within the bacterial CRISPR locus do not have PAMs. PAM recognition is also required for catalytic activity.</text>
</comment>
<dbReference type="GO" id="GO:0016787">
    <property type="term" value="F:hydrolase activity"/>
    <property type="evidence" value="ECO:0007669"/>
    <property type="project" value="UniProtKB-KW"/>
</dbReference>
<comment type="similarity">
    <text evidence="12">Belongs to the CRISPR-associated Cas9 family.</text>
</comment>
<evidence type="ECO:0000256" key="5">
    <source>
        <dbReference type="ARBA" id="ARBA00022801"/>
    </source>
</evidence>
<dbReference type="EMBL" id="JRPC02000005">
    <property type="protein sequence ID" value="TLE16556.1"/>
    <property type="molecule type" value="Genomic_DNA"/>
</dbReference>
<dbReference type="NCBIfam" id="TIGR01865">
    <property type="entry name" value="cas_Csn1"/>
    <property type="match status" value="1"/>
</dbReference>
<feature type="domain" description="HNH Cas9-type" evidence="14">
    <location>
        <begin position="547"/>
        <end position="696"/>
    </location>
</feature>
<protein>
    <recommendedName>
        <fullName evidence="12">CRISPR-associated endonuclease Cas9</fullName>
        <ecNumber evidence="12">3.1.-.-</ecNumber>
    </recommendedName>
</protein>
<feature type="binding site" evidence="12">
    <location>
        <position position="7"/>
    </location>
    <ligand>
        <name>Mg(2+)</name>
        <dbReference type="ChEBI" id="CHEBI:18420"/>
        <label>1</label>
    </ligand>
</feature>
<evidence type="ECO:0000256" key="9">
    <source>
        <dbReference type="ARBA" id="ARBA00023125"/>
    </source>
</evidence>
<comment type="domain">
    <text evidence="12">Has 2 endonuclease domains. The discontinuous RuvC-like domain cleaves the target DNA noncomplementary to crRNA while the HNH nuclease domain cleaves the target DNA complementary to crRNA.</text>
</comment>
<dbReference type="InterPro" id="IPR028629">
    <property type="entry name" value="Cas9"/>
</dbReference>
<dbReference type="GO" id="GO:0046872">
    <property type="term" value="F:metal ion binding"/>
    <property type="evidence" value="ECO:0007669"/>
    <property type="project" value="UniProtKB-UniRule"/>
</dbReference>
<feature type="region of interest" description="Disordered" evidence="13">
    <location>
        <begin position="134"/>
        <end position="171"/>
    </location>
</feature>
<name>A0A4U8UHM3_9HELI</name>
<keyword evidence="10" id="KW-0464">Manganese</keyword>
<accession>A0A4U8UHM3</accession>
<comment type="subunit">
    <text evidence="11 12">Monomer. Binds crRNA and tracrRNA.</text>
</comment>